<dbReference type="SMART" id="SM00278">
    <property type="entry name" value="HhH1"/>
    <property type="match status" value="2"/>
</dbReference>
<dbReference type="InterPro" id="IPR019554">
    <property type="entry name" value="Soluble_ligand-bd"/>
</dbReference>
<feature type="domain" description="Helix-hairpin-helix DNA-binding motif class 1" evidence="2">
    <location>
        <begin position="203"/>
        <end position="222"/>
    </location>
</feature>
<dbReference type="Pfam" id="PF12836">
    <property type="entry name" value="HHH_3"/>
    <property type="match status" value="1"/>
</dbReference>
<keyword evidence="4" id="KW-1185">Reference proteome</keyword>
<dbReference type="Pfam" id="PF10531">
    <property type="entry name" value="SLBB"/>
    <property type="match status" value="1"/>
</dbReference>
<keyword evidence="1" id="KW-0812">Transmembrane</keyword>
<dbReference type="GO" id="GO:0015628">
    <property type="term" value="P:protein secretion by the type II secretion system"/>
    <property type="evidence" value="ECO:0007669"/>
    <property type="project" value="TreeGrafter"/>
</dbReference>
<dbReference type="NCBIfam" id="TIGR00426">
    <property type="entry name" value="competence protein ComEA helix-hairpin-helix repeat region"/>
    <property type="match status" value="1"/>
</dbReference>
<proteinExistence type="predicted"/>
<dbReference type="InterPro" id="IPR003583">
    <property type="entry name" value="Hlx-hairpin-Hlx_DNA-bd_motif"/>
</dbReference>
<dbReference type="InterPro" id="IPR010994">
    <property type="entry name" value="RuvA_2-like"/>
</dbReference>
<dbReference type="Gene3D" id="3.10.20.600">
    <property type="match status" value="1"/>
</dbReference>
<feature type="domain" description="Helix-hairpin-helix DNA-binding motif class 1" evidence="2">
    <location>
        <begin position="173"/>
        <end position="192"/>
    </location>
</feature>
<dbReference type="SUPFAM" id="SSF47781">
    <property type="entry name" value="RuvA domain 2-like"/>
    <property type="match status" value="1"/>
</dbReference>
<dbReference type="PANTHER" id="PTHR21180:SF32">
    <property type="entry name" value="ENDONUCLEASE_EXONUCLEASE_PHOSPHATASE FAMILY DOMAIN-CONTAINING PROTEIN 1"/>
    <property type="match status" value="1"/>
</dbReference>
<dbReference type="GO" id="GO:0015627">
    <property type="term" value="C:type II protein secretion system complex"/>
    <property type="evidence" value="ECO:0007669"/>
    <property type="project" value="TreeGrafter"/>
</dbReference>
<name>A0A8A0RRY0_9FIRM</name>
<reference evidence="3" key="1">
    <citation type="submission" date="2020-07" db="EMBL/GenBank/DDBJ databases">
        <title>Koleobacter methoxysyntrophicus gen. nov., sp. nov., a novel anaerobic bacterium isolated from deep subsurface oil field and proposal of Koleobacterales ord. nov. in the phylum Firmicutes.</title>
        <authorList>
            <person name="Sakamoto S."/>
            <person name="Tamaki H."/>
        </authorList>
    </citation>
    <scope>NUCLEOTIDE SEQUENCE</scope>
    <source>
        <strain evidence="3">NRmbB1</strain>
    </source>
</reference>
<dbReference type="Gene3D" id="1.10.150.320">
    <property type="entry name" value="Photosystem II 12 kDa extrinsic protein"/>
    <property type="match status" value="1"/>
</dbReference>
<evidence type="ECO:0000256" key="1">
    <source>
        <dbReference type="SAM" id="Phobius"/>
    </source>
</evidence>
<gene>
    <name evidence="3" type="primary">comEA</name>
    <name evidence="3" type="ORF">H0A61_02658</name>
</gene>
<evidence type="ECO:0000313" key="3">
    <source>
        <dbReference type="EMBL" id="QSQ10258.1"/>
    </source>
</evidence>
<organism evidence="3 4">
    <name type="scientific">Koleobacter methoxysyntrophicus</name>
    <dbReference type="NCBI Taxonomy" id="2751313"/>
    <lineage>
        <taxon>Bacteria</taxon>
        <taxon>Bacillati</taxon>
        <taxon>Bacillota</taxon>
        <taxon>Clostridia</taxon>
        <taxon>Koleobacterales</taxon>
        <taxon>Koleobacteraceae</taxon>
        <taxon>Koleobacter</taxon>
    </lineage>
</organism>
<evidence type="ECO:0000313" key="4">
    <source>
        <dbReference type="Proteomes" id="UP000662904"/>
    </source>
</evidence>
<keyword evidence="1" id="KW-0472">Membrane</keyword>
<evidence type="ECO:0000259" key="2">
    <source>
        <dbReference type="SMART" id="SM00278"/>
    </source>
</evidence>
<keyword evidence="1" id="KW-1133">Transmembrane helix</keyword>
<dbReference type="Proteomes" id="UP000662904">
    <property type="component" value="Chromosome"/>
</dbReference>
<dbReference type="AlphaFoldDB" id="A0A8A0RRY0"/>
<dbReference type="InterPro" id="IPR004509">
    <property type="entry name" value="Competence_ComEA_HhH"/>
</dbReference>
<feature type="transmembrane region" description="Helical" evidence="1">
    <location>
        <begin position="31"/>
        <end position="49"/>
    </location>
</feature>
<dbReference type="GO" id="GO:0003677">
    <property type="term" value="F:DNA binding"/>
    <property type="evidence" value="ECO:0007669"/>
    <property type="project" value="InterPro"/>
</dbReference>
<dbReference type="PANTHER" id="PTHR21180">
    <property type="entry name" value="ENDONUCLEASE/EXONUCLEASE/PHOSPHATASE FAMILY DOMAIN-CONTAINING PROTEIN 1"/>
    <property type="match status" value="1"/>
</dbReference>
<sequence>MCNGRVGEIQQINQILDSGDKMIDFTKREQLLIIALIIIMLIGLSYLIYSKNNHPRLDIDAYKKDTTPIKEVFAGDGEQEREKEPVFVIVHVSGAVKQPGVYELKEGSRVIDAVNMAGGMVEDSDPDAINLAKKLVDEEKIYVPRKNETITEQYIAETVETDNRININTADQRELESLPGIGPVLAQRIIDYRTRNGPFQSSQDIMKVSGIGASKYEDIKDMIRVK</sequence>
<accession>A0A8A0RRY0</accession>
<dbReference type="SUPFAM" id="SSF142984">
    <property type="entry name" value="Nqo1 middle domain-like"/>
    <property type="match status" value="1"/>
</dbReference>
<protein>
    <submittedName>
        <fullName evidence="3">ComE operon protein 1</fullName>
    </submittedName>
</protein>
<dbReference type="InterPro" id="IPR051675">
    <property type="entry name" value="Endo/Exo/Phosphatase_dom_1"/>
</dbReference>
<dbReference type="KEGG" id="kme:H0A61_02658"/>
<dbReference type="GO" id="GO:0006281">
    <property type="term" value="P:DNA repair"/>
    <property type="evidence" value="ECO:0007669"/>
    <property type="project" value="InterPro"/>
</dbReference>
<dbReference type="EMBL" id="CP059066">
    <property type="protein sequence ID" value="QSQ10258.1"/>
    <property type="molecule type" value="Genomic_DNA"/>
</dbReference>